<dbReference type="PROSITE" id="PS51384">
    <property type="entry name" value="FAD_FR"/>
    <property type="match status" value="1"/>
</dbReference>
<evidence type="ECO:0000313" key="3">
    <source>
        <dbReference type="EMBL" id="BCD98878.1"/>
    </source>
</evidence>
<dbReference type="SUPFAM" id="SSF52343">
    <property type="entry name" value="Ferredoxin reductase-like, C-terminal NADP-linked domain"/>
    <property type="match status" value="1"/>
</dbReference>
<dbReference type="Proteomes" id="UP001320119">
    <property type="component" value="Chromosome"/>
</dbReference>
<dbReference type="KEGG" id="marq:MARGE09_P3079"/>
<protein>
    <submittedName>
        <fullName evidence="3">Uncharacterized protein</fullName>
    </submittedName>
</protein>
<dbReference type="Pfam" id="PF00970">
    <property type="entry name" value="FAD_binding_6"/>
    <property type="match status" value="1"/>
</dbReference>
<dbReference type="InterPro" id="IPR017938">
    <property type="entry name" value="Riboflavin_synthase-like_b-brl"/>
</dbReference>
<sequence length="322" mass="34694">MTVILYQPNSEQSHSVILKGDETVLEALEGAGLDIPNACRAGACQACKLQATQGQVPAIAQQGLTNAEKTLGYFLSCQCRPNEDLILTQPEAQKRAAVTVLALKKFSPQILQLRLSAAFPFVAGQFFTLWHQGNIARSYSIASTADEGFIECHIKKVPGGLFSQYAFEHLKVDDTLEIQGPTGSCIYAPKDATQPLLLAGLSTGLAPLFGILKQAIQQQHCGPIHLICAAKNVQGIYLAAELKQLEAAHTNLRVDFVVQDGPTEGYTQASVYDFCKQAHPSTKGYSVYLCGAQSFVTKLKKQCFLAGANMAEIHADAFLACS</sequence>
<dbReference type="Gene3D" id="3.10.20.30">
    <property type="match status" value="1"/>
</dbReference>
<dbReference type="RefSeq" id="WP_236983543.1">
    <property type="nucleotide sequence ID" value="NZ_AP023086.1"/>
</dbReference>
<dbReference type="InterPro" id="IPR008333">
    <property type="entry name" value="Cbr1-like_FAD-bd_dom"/>
</dbReference>
<dbReference type="PRINTS" id="PR00410">
    <property type="entry name" value="PHEHYDRXLASE"/>
</dbReference>
<dbReference type="Pfam" id="PF00175">
    <property type="entry name" value="NAD_binding_1"/>
    <property type="match status" value="1"/>
</dbReference>
<dbReference type="InterPro" id="IPR017927">
    <property type="entry name" value="FAD-bd_FR_type"/>
</dbReference>
<dbReference type="SUPFAM" id="SSF63380">
    <property type="entry name" value="Riboflavin synthase domain-like"/>
    <property type="match status" value="1"/>
</dbReference>
<organism evidence="3 4">
    <name type="scientific">Marinagarivorans cellulosilyticus</name>
    <dbReference type="NCBI Taxonomy" id="2721545"/>
    <lineage>
        <taxon>Bacteria</taxon>
        <taxon>Pseudomonadati</taxon>
        <taxon>Pseudomonadota</taxon>
        <taxon>Gammaproteobacteria</taxon>
        <taxon>Cellvibrionales</taxon>
        <taxon>Cellvibrionaceae</taxon>
        <taxon>Marinagarivorans</taxon>
    </lineage>
</organism>
<dbReference type="Gene3D" id="2.40.30.10">
    <property type="entry name" value="Translation factors"/>
    <property type="match status" value="1"/>
</dbReference>
<name>A0AAN1WJQ8_9GAMM</name>
<dbReference type="InterPro" id="IPR001433">
    <property type="entry name" value="OxRdtase_FAD/NAD-bd"/>
</dbReference>
<dbReference type="SUPFAM" id="SSF54292">
    <property type="entry name" value="2Fe-2S ferredoxin-like"/>
    <property type="match status" value="1"/>
</dbReference>
<dbReference type="PROSITE" id="PS51085">
    <property type="entry name" value="2FE2S_FER_2"/>
    <property type="match status" value="1"/>
</dbReference>
<dbReference type="Pfam" id="PF00111">
    <property type="entry name" value="Fer2"/>
    <property type="match status" value="1"/>
</dbReference>
<dbReference type="InterPro" id="IPR001041">
    <property type="entry name" value="2Fe-2S_ferredoxin-type"/>
</dbReference>
<feature type="domain" description="FAD-binding FR-type" evidence="2">
    <location>
        <begin position="93"/>
        <end position="188"/>
    </location>
</feature>
<feature type="domain" description="2Fe-2S ferredoxin-type" evidence="1">
    <location>
        <begin position="1"/>
        <end position="93"/>
    </location>
</feature>
<evidence type="ECO:0000313" key="4">
    <source>
        <dbReference type="Proteomes" id="UP001320119"/>
    </source>
</evidence>
<evidence type="ECO:0000259" key="2">
    <source>
        <dbReference type="PROSITE" id="PS51384"/>
    </source>
</evidence>
<dbReference type="PANTHER" id="PTHR47354:SF3">
    <property type="entry name" value="OXIDOREDUCTASE-RELATED"/>
    <property type="match status" value="1"/>
</dbReference>
<accession>A0AAN1WJQ8</accession>
<dbReference type="CDD" id="cd00207">
    <property type="entry name" value="fer2"/>
    <property type="match status" value="1"/>
</dbReference>
<keyword evidence="4" id="KW-1185">Reference proteome</keyword>
<dbReference type="Gene3D" id="3.40.50.80">
    <property type="entry name" value="Nucleotide-binding domain of ferredoxin-NADP reductase (FNR) module"/>
    <property type="match status" value="1"/>
</dbReference>
<dbReference type="PANTHER" id="PTHR47354">
    <property type="entry name" value="NADH OXIDOREDUCTASE HCR"/>
    <property type="match status" value="1"/>
</dbReference>
<dbReference type="GO" id="GO:0016491">
    <property type="term" value="F:oxidoreductase activity"/>
    <property type="evidence" value="ECO:0007669"/>
    <property type="project" value="InterPro"/>
</dbReference>
<dbReference type="InterPro" id="IPR036010">
    <property type="entry name" value="2Fe-2S_ferredoxin-like_sf"/>
</dbReference>
<dbReference type="GO" id="GO:0051536">
    <property type="term" value="F:iron-sulfur cluster binding"/>
    <property type="evidence" value="ECO:0007669"/>
    <property type="project" value="InterPro"/>
</dbReference>
<gene>
    <name evidence="3" type="ORF">MARGE09_P3079</name>
</gene>
<proteinExistence type="predicted"/>
<evidence type="ECO:0000259" key="1">
    <source>
        <dbReference type="PROSITE" id="PS51085"/>
    </source>
</evidence>
<dbReference type="InterPro" id="IPR039261">
    <property type="entry name" value="FNR_nucleotide-bd"/>
</dbReference>
<dbReference type="InterPro" id="IPR050415">
    <property type="entry name" value="MRET"/>
</dbReference>
<dbReference type="InterPro" id="IPR012675">
    <property type="entry name" value="Beta-grasp_dom_sf"/>
</dbReference>
<dbReference type="EMBL" id="AP023086">
    <property type="protein sequence ID" value="BCD98878.1"/>
    <property type="molecule type" value="Genomic_DNA"/>
</dbReference>
<dbReference type="AlphaFoldDB" id="A0AAN1WJQ8"/>
<reference evidence="3 4" key="1">
    <citation type="journal article" date="2022" name="IScience">
        <title>An ultrasensitive nanofiber-based assay for enzymatic hydrolysis and deep-sea microbial degradation of cellulose.</title>
        <authorList>
            <person name="Tsudome M."/>
            <person name="Tachioka M."/>
            <person name="Miyazaki M."/>
            <person name="Uchimura K."/>
            <person name="Tsuda M."/>
            <person name="Takaki Y."/>
            <person name="Deguchi S."/>
        </authorList>
    </citation>
    <scope>NUCLEOTIDE SEQUENCE [LARGE SCALE GENOMIC DNA]</scope>
    <source>
        <strain evidence="3 4">GE09</strain>
    </source>
</reference>